<reference evidence="9 10" key="1">
    <citation type="submission" date="2018-03" db="EMBL/GenBank/DDBJ databases">
        <title>Phenotypic and genomic properties of Cyclonatronum proteinivorum gen. nov., sp. nov., a haloalkaliphilic bacteroidete from soda lakes possessing Na+-translocating rhodopsin.</title>
        <authorList>
            <person name="Toshchakov S.V."/>
            <person name="Korzhenkov A."/>
            <person name="Samarov N.I."/>
            <person name="Kublanov I.V."/>
            <person name="Muntyan M.S."/>
            <person name="Sorokin D.Y."/>
        </authorList>
    </citation>
    <scope>NUCLEOTIDE SEQUENCE [LARGE SCALE GENOMIC DNA]</scope>
    <source>
        <strain evidence="9 10">Omega</strain>
    </source>
</reference>
<evidence type="ECO:0000256" key="2">
    <source>
        <dbReference type="ARBA" id="ARBA00012438"/>
    </source>
</evidence>
<dbReference type="CDD" id="cd00130">
    <property type="entry name" value="PAS"/>
    <property type="match status" value="1"/>
</dbReference>
<feature type="transmembrane region" description="Helical" evidence="6">
    <location>
        <begin position="144"/>
        <end position="167"/>
    </location>
</feature>
<organism evidence="9 10">
    <name type="scientific">Cyclonatronum proteinivorum</name>
    <dbReference type="NCBI Taxonomy" id="1457365"/>
    <lineage>
        <taxon>Bacteria</taxon>
        <taxon>Pseudomonadati</taxon>
        <taxon>Balneolota</taxon>
        <taxon>Balneolia</taxon>
        <taxon>Balneolales</taxon>
        <taxon>Cyclonatronaceae</taxon>
        <taxon>Cyclonatronum</taxon>
    </lineage>
</organism>
<evidence type="ECO:0000256" key="3">
    <source>
        <dbReference type="ARBA" id="ARBA00022553"/>
    </source>
</evidence>
<evidence type="ECO:0000259" key="8">
    <source>
        <dbReference type="PROSITE" id="PS50112"/>
    </source>
</evidence>
<dbReference type="PROSITE" id="PS50112">
    <property type="entry name" value="PAS"/>
    <property type="match status" value="1"/>
</dbReference>
<feature type="transmembrane region" description="Helical" evidence="6">
    <location>
        <begin position="99"/>
        <end position="124"/>
    </location>
</feature>
<evidence type="ECO:0000256" key="1">
    <source>
        <dbReference type="ARBA" id="ARBA00000085"/>
    </source>
</evidence>
<evidence type="ECO:0000256" key="6">
    <source>
        <dbReference type="SAM" id="Phobius"/>
    </source>
</evidence>
<dbReference type="OrthoDB" id="1522284at2"/>
<dbReference type="PANTHER" id="PTHR43304:SF1">
    <property type="entry name" value="PAC DOMAIN-CONTAINING PROTEIN"/>
    <property type="match status" value="1"/>
</dbReference>
<dbReference type="InterPro" id="IPR003594">
    <property type="entry name" value="HATPase_dom"/>
</dbReference>
<dbReference type="Pfam" id="PF02518">
    <property type="entry name" value="HATPase_c"/>
    <property type="match status" value="1"/>
</dbReference>
<evidence type="ECO:0000256" key="4">
    <source>
        <dbReference type="ARBA" id="ARBA00022679"/>
    </source>
</evidence>
<keyword evidence="6" id="KW-0472">Membrane</keyword>
<feature type="transmembrane region" description="Helical" evidence="6">
    <location>
        <begin position="174"/>
        <end position="200"/>
    </location>
</feature>
<dbReference type="InterPro" id="IPR052162">
    <property type="entry name" value="Sensor_kinase/Photoreceptor"/>
</dbReference>
<feature type="transmembrane region" description="Helical" evidence="6">
    <location>
        <begin position="6"/>
        <end position="28"/>
    </location>
</feature>
<dbReference type="InterPro" id="IPR036097">
    <property type="entry name" value="HisK_dim/P_sf"/>
</dbReference>
<dbReference type="KEGG" id="cprv:CYPRO_2843"/>
<dbReference type="NCBIfam" id="TIGR00229">
    <property type="entry name" value="sensory_box"/>
    <property type="match status" value="1"/>
</dbReference>
<dbReference type="EC" id="2.7.13.3" evidence="2"/>
<dbReference type="Pfam" id="PF13188">
    <property type="entry name" value="PAS_8"/>
    <property type="match status" value="1"/>
</dbReference>
<dbReference type="PRINTS" id="PR00344">
    <property type="entry name" value="BCTRLSENSOR"/>
</dbReference>
<feature type="domain" description="PAS" evidence="8">
    <location>
        <begin position="231"/>
        <end position="274"/>
    </location>
</feature>
<accession>A0A345UNM9</accession>
<dbReference type="SUPFAM" id="SSF55874">
    <property type="entry name" value="ATPase domain of HSP90 chaperone/DNA topoisomerase II/histidine kinase"/>
    <property type="match status" value="1"/>
</dbReference>
<keyword evidence="10" id="KW-1185">Reference proteome</keyword>
<dbReference type="PANTHER" id="PTHR43304">
    <property type="entry name" value="PHYTOCHROME-LIKE PROTEIN CPH1"/>
    <property type="match status" value="1"/>
</dbReference>
<evidence type="ECO:0000313" key="9">
    <source>
        <dbReference type="EMBL" id="AXJ02081.1"/>
    </source>
</evidence>
<dbReference type="Pfam" id="PF16927">
    <property type="entry name" value="HisKA_7TM"/>
    <property type="match status" value="1"/>
</dbReference>
<dbReference type="SUPFAM" id="SSF55785">
    <property type="entry name" value="PYP-like sensor domain (PAS domain)"/>
    <property type="match status" value="1"/>
</dbReference>
<dbReference type="SUPFAM" id="SSF47384">
    <property type="entry name" value="Homodimeric domain of signal transducing histidine kinase"/>
    <property type="match status" value="1"/>
</dbReference>
<dbReference type="InterPro" id="IPR005467">
    <property type="entry name" value="His_kinase_dom"/>
</dbReference>
<keyword evidence="6" id="KW-0812">Transmembrane</keyword>
<proteinExistence type="predicted"/>
<dbReference type="GO" id="GO:0000155">
    <property type="term" value="F:phosphorelay sensor kinase activity"/>
    <property type="evidence" value="ECO:0007669"/>
    <property type="project" value="InterPro"/>
</dbReference>
<dbReference type="InterPro" id="IPR031621">
    <property type="entry name" value="HisKA_7TM"/>
</dbReference>
<sequence>MFFNVFAVPVILAVMLGLLVAAKCYALGNERGERYFAASMAAASVYGFFYALELSTANLDLMVVFLKLQYLGAPFIIPFLLFFALRYSNRDRPLTTLKILLILMIPVLIMIGVLTNSLHLLAYTSFETRHNGFFDVLVSGKGPVYSLHVAYVVILTAVADFYIFMLLFTVHRYFFWRVFLVFTAVTLSWIVYLLHLIGLIPLGLDAVPFMFLITGILFYIGLVKVQIFDVIPAAHRQVFQNLNQGLLIFDHDDRLISVNPHAQKLLGIPPDSVLTNIQAVSRKLPGILALYREASGSMSVNTELYEPESGRWFEISIQVFKSRRDEKAGKVISVRDITSRRNAETEREQLLQLTQSQNDRLQQFAHIASHNLRSHCTNISALITFLEEDDSALAQKEDFGYLRTAAQNLQDTVEHLSEVARLHTNDGQPLSPVPLTQTIQRAVASVVAVARESEVRITEELPGEVTVWGIPAYLDSIFMNLLTNSIRYRSPDRSSFVHLSFTEDKFGVTVHVKDNGLGIDLERNKRKLFGMFNTFHEHPDSRGIGLFMSKAQIEAMGGKIDVESSPGVGTTFHVWLRKNPDGV</sequence>
<feature type="transmembrane region" description="Helical" evidence="6">
    <location>
        <begin position="35"/>
        <end position="52"/>
    </location>
</feature>
<dbReference type="InterPro" id="IPR036890">
    <property type="entry name" value="HATPase_C_sf"/>
</dbReference>
<dbReference type="Proteomes" id="UP000254808">
    <property type="component" value="Chromosome"/>
</dbReference>
<evidence type="ECO:0000256" key="5">
    <source>
        <dbReference type="ARBA" id="ARBA00022777"/>
    </source>
</evidence>
<dbReference type="Gene3D" id="3.30.565.10">
    <property type="entry name" value="Histidine kinase-like ATPase, C-terminal domain"/>
    <property type="match status" value="1"/>
</dbReference>
<keyword evidence="3" id="KW-0597">Phosphoprotein</keyword>
<comment type="catalytic activity">
    <reaction evidence="1">
        <text>ATP + protein L-histidine = ADP + protein N-phospho-L-histidine.</text>
        <dbReference type="EC" id="2.7.13.3"/>
    </reaction>
</comment>
<dbReference type="SMART" id="SM00387">
    <property type="entry name" value="HATPase_c"/>
    <property type="match status" value="1"/>
</dbReference>
<keyword evidence="4" id="KW-0808">Transferase</keyword>
<feature type="transmembrane region" description="Helical" evidence="6">
    <location>
        <begin position="64"/>
        <end position="87"/>
    </location>
</feature>
<evidence type="ECO:0000259" key="7">
    <source>
        <dbReference type="PROSITE" id="PS50109"/>
    </source>
</evidence>
<keyword evidence="6" id="KW-1133">Transmembrane helix</keyword>
<keyword evidence="5" id="KW-0418">Kinase</keyword>
<dbReference type="InterPro" id="IPR035965">
    <property type="entry name" value="PAS-like_dom_sf"/>
</dbReference>
<evidence type="ECO:0000313" key="10">
    <source>
        <dbReference type="Proteomes" id="UP000254808"/>
    </source>
</evidence>
<dbReference type="RefSeq" id="WP_114985214.1">
    <property type="nucleotide sequence ID" value="NZ_CP027806.1"/>
</dbReference>
<dbReference type="Gene3D" id="1.10.287.130">
    <property type="match status" value="1"/>
</dbReference>
<protein>
    <recommendedName>
        <fullName evidence="2">histidine kinase</fullName>
        <ecNumber evidence="2">2.7.13.3</ecNumber>
    </recommendedName>
</protein>
<dbReference type="InterPro" id="IPR000014">
    <property type="entry name" value="PAS"/>
</dbReference>
<gene>
    <name evidence="9" type="ORF">CYPRO_2843</name>
</gene>
<feature type="domain" description="Histidine kinase" evidence="7">
    <location>
        <begin position="367"/>
        <end position="580"/>
    </location>
</feature>
<dbReference type="EMBL" id="CP027806">
    <property type="protein sequence ID" value="AXJ02081.1"/>
    <property type="molecule type" value="Genomic_DNA"/>
</dbReference>
<dbReference type="InterPro" id="IPR004358">
    <property type="entry name" value="Sig_transdc_His_kin-like_C"/>
</dbReference>
<feature type="transmembrane region" description="Helical" evidence="6">
    <location>
        <begin position="206"/>
        <end position="227"/>
    </location>
</feature>
<dbReference type="Gene3D" id="3.30.450.20">
    <property type="entry name" value="PAS domain"/>
    <property type="match status" value="1"/>
</dbReference>
<name>A0A345UNM9_9BACT</name>
<dbReference type="AlphaFoldDB" id="A0A345UNM9"/>
<dbReference type="PROSITE" id="PS50109">
    <property type="entry name" value="HIS_KIN"/>
    <property type="match status" value="1"/>
</dbReference>